<dbReference type="STRING" id="5601.A0A0D2FNU1"/>
<proteinExistence type="predicted"/>
<feature type="transmembrane region" description="Helical" evidence="2">
    <location>
        <begin position="46"/>
        <end position="70"/>
    </location>
</feature>
<feature type="compositionally biased region" description="Basic and acidic residues" evidence="1">
    <location>
        <begin position="323"/>
        <end position="333"/>
    </location>
</feature>
<feature type="compositionally biased region" description="Low complexity" evidence="1">
    <location>
        <begin position="287"/>
        <end position="297"/>
    </location>
</feature>
<dbReference type="AlphaFoldDB" id="A0A0D2FNU1"/>
<evidence type="ECO:0000313" key="3">
    <source>
        <dbReference type="EMBL" id="KIW68260.1"/>
    </source>
</evidence>
<accession>A0A0D2FNU1</accession>
<organism evidence="3 4">
    <name type="scientific">Phialophora macrospora</name>
    <dbReference type="NCBI Taxonomy" id="1851006"/>
    <lineage>
        <taxon>Eukaryota</taxon>
        <taxon>Fungi</taxon>
        <taxon>Dikarya</taxon>
        <taxon>Ascomycota</taxon>
        <taxon>Pezizomycotina</taxon>
        <taxon>Eurotiomycetes</taxon>
        <taxon>Chaetothyriomycetidae</taxon>
        <taxon>Chaetothyriales</taxon>
        <taxon>Herpotrichiellaceae</taxon>
        <taxon>Phialophora</taxon>
    </lineage>
</organism>
<evidence type="ECO:0000313" key="4">
    <source>
        <dbReference type="Proteomes" id="UP000054266"/>
    </source>
</evidence>
<feature type="region of interest" description="Disordered" evidence="1">
    <location>
        <begin position="571"/>
        <end position="616"/>
    </location>
</feature>
<feature type="compositionally biased region" description="Polar residues" evidence="1">
    <location>
        <begin position="571"/>
        <end position="584"/>
    </location>
</feature>
<dbReference type="EMBL" id="KN846958">
    <property type="protein sequence ID" value="KIW68260.1"/>
    <property type="molecule type" value="Genomic_DNA"/>
</dbReference>
<gene>
    <name evidence="3" type="ORF">PV04_04217</name>
</gene>
<protein>
    <submittedName>
        <fullName evidence="3">Uncharacterized protein</fullName>
    </submittedName>
</protein>
<feature type="transmembrane region" description="Helical" evidence="2">
    <location>
        <begin position="12"/>
        <end position="34"/>
    </location>
</feature>
<keyword evidence="2" id="KW-0472">Membrane</keyword>
<feature type="transmembrane region" description="Helical" evidence="2">
    <location>
        <begin position="146"/>
        <end position="167"/>
    </location>
</feature>
<feature type="compositionally biased region" description="Low complexity" evidence="1">
    <location>
        <begin position="453"/>
        <end position="467"/>
    </location>
</feature>
<keyword evidence="2" id="KW-0812">Transmembrane</keyword>
<feature type="compositionally biased region" description="Low complexity" evidence="1">
    <location>
        <begin position="304"/>
        <end position="320"/>
    </location>
</feature>
<name>A0A0D2FNU1_9EURO</name>
<dbReference type="Proteomes" id="UP000054266">
    <property type="component" value="Unassembled WGS sequence"/>
</dbReference>
<feature type="transmembrane region" description="Helical" evidence="2">
    <location>
        <begin position="91"/>
        <end position="116"/>
    </location>
</feature>
<feature type="compositionally biased region" description="Pro residues" evidence="1">
    <location>
        <begin position="344"/>
        <end position="356"/>
    </location>
</feature>
<feature type="region of interest" description="Disordered" evidence="1">
    <location>
        <begin position="408"/>
        <end position="512"/>
    </location>
</feature>
<dbReference type="HOGENOM" id="CLU_442134_0_0_1"/>
<feature type="compositionally biased region" description="Low complexity" evidence="1">
    <location>
        <begin position="488"/>
        <end position="507"/>
    </location>
</feature>
<evidence type="ECO:0000256" key="2">
    <source>
        <dbReference type="SAM" id="Phobius"/>
    </source>
</evidence>
<keyword evidence="2" id="KW-1133">Transmembrane helix</keyword>
<evidence type="ECO:0000256" key="1">
    <source>
        <dbReference type="SAM" id="MobiDB-lite"/>
    </source>
</evidence>
<feature type="region of interest" description="Disordered" evidence="1">
    <location>
        <begin position="286"/>
        <end position="363"/>
    </location>
</feature>
<sequence>MARRHQNNTAAYRVITVCVVLTLAYSMLIIAVFMRAKAAVCSTTSAGINLTIAFSVPTIVVVGIRCHLFIRQRSKNLQSISPSTASPKLESACTAAIQLLLFLWVILACINLLVALRAPICLDQPLPEWQNNLKEQNWRYGLPCRLHRGLVAMSVLMALGITALSFFDSVGQPHARRGGSLISCYCTCRNTPKKHPFAPSFSSSRSDSSLAKEDPLYLVPGRRLSRIEHEQWQQRRNSLSSQKAIYPHRYQWHDQRPRYATYNFPPSTYSSTLRSVSEGHCLELSDRNSSMTSSLSSKTWATMPSTRPSTISSSQSGAGSNPERGDLRREKAGEAPATSADIPDVPPLPTLPPPAWAPALHHTPLSADPTLRALSTGAAAAALRPPLAQSKSSPDLLVQPLNIKKRESSVPMLPAATPAPTKKAEIKTAKQTSPRKQPAQPMPSGPPPPPPTLTAQPQPGPSAAAPGIPTRAAGHSLAPAIARPRTGTSITSHSTSSSTPSSSSSHSSLRRPDPIRYRQYHNHHHAYNGLGLSQSQLPLQQYQHQRVWRHGQAGRNSSVYSASSYGTRTSMMTKASNARPNSRPLTAGRQRAGGEGVGSSLAPSEVVRASTIPPAG</sequence>
<feature type="compositionally biased region" description="Pro residues" evidence="1">
    <location>
        <begin position="440"/>
        <end position="452"/>
    </location>
</feature>
<keyword evidence="4" id="KW-1185">Reference proteome</keyword>
<reference evidence="3 4" key="1">
    <citation type="submission" date="2015-01" db="EMBL/GenBank/DDBJ databases">
        <title>The Genome Sequence of Capronia semiimmersa CBS27337.</title>
        <authorList>
            <consortium name="The Broad Institute Genomics Platform"/>
            <person name="Cuomo C."/>
            <person name="de Hoog S."/>
            <person name="Gorbushina A."/>
            <person name="Stielow B."/>
            <person name="Teixiera M."/>
            <person name="Abouelleil A."/>
            <person name="Chapman S.B."/>
            <person name="Priest M."/>
            <person name="Young S.K."/>
            <person name="Wortman J."/>
            <person name="Nusbaum C."/>
            <person name="Birren B."/>
        </authorList>
    </citation>
    <scope>NUCLEOTIDE SEQUENCE [LARGE SCALE GENOMIC DNA]</scope>
    <source>
        <strain evidence="3 4">CBS 27337</strain>
    </source>
</reference>